<dbReference type="Pfam" id="PF06101">
    <property type="entry name" value="Vps62"/>
    <property type="match status" value="1"/>
</dbReference>
<dbReference type="InterPro" id="IPR009291">
    <property type="entry name" value="Vps62"/>
</dbReference>
<dbReference type="EMBL" id="LWDX02044524">
    <property type="protein sequence ID" value="OEL22733.1"/>
    <property type="molecule type" value="Genomic_DNA"/>
</dbReference>
<dbReference type="Gene3D" id="3.40.50.1820">
    <property type="entry name" value="alpha/beta hydrolase"/>
    <property type="match status" value="1"/>
</dbReference>
<proteinExistence type="predicted"/>
<dbReference type="Proteomes" id="UP000095767">
    <property type="component" value="Unassembled WGS sequence"/>
</dbReference>
<dbReference type="SUPFAM" id="SSF53474">
    <property type="entry name" value="alpha/beta-Hydrolases"/>
    <property type="match status" value="1"/>
</dbReference>
<reference evidence="2 3" key="1">
    <citation type="submission" date="2016-09" db="EMBL/GenBank/DDBJ databases">
        <title>The draft genome of Dichanthelium oligosanthes: A C3 panicoid grass species.</title>
        <authorList>
            <person name="Studer A.J."/>
            <person name="Schnable J.C."/>
            <person name="Brutnell T.P."/>
        </authorList>
    </citation>
    <scope>NUCLEOTIDE SEQUENCE [LARGE SCALE GENOMIC DNA]</scope>
    <source>
        <strain evidence="3">cv. Kellogg 1175</strain>
        <tissue evidence="2">Leaf</tissue>
    </source>
</reference>
<evidence type="ECO:0000259" key="1">
    <source>
        <dbReference type="Pfam" id="PF12697"/>
    </source>
</evidence>
<evidence type="ECO:0000313" key="3">
    <source>
        <dbReference type="Proteomes" id="UP000095767"/>
    </source>
</evidence>
<name>A0A1E5VC51_9POAL</name>
<dbReference type="FunFam" id="3.40.50.1820:FF:000875">
    <property type="entry name" value="Os07g0575800 protein"/>
    <property type="match status" value="1"/>
</dbReference>
<protein>
    <recommendedName>
        <fullName evidence="1">AB hydrolase-1 domain-containing protein</fullName>
    </recommendedName>
</protein>
<dbReference type="Pfam" id="PF12697">
    <property type="entry name" value="Abhydrolase_6"/>
    <property type="match status" value="1"/>
</dbReference>
<evidence type="ECO:0000313" key="2">
    <source>
        <dbReference type="EMBL" id="OEL22733.1"/>
    </source>
</evidence>
<sequence length="913" mass="98105">MASAVASFSARCSSTTAPRAVAAAGPHTLGFPRHFRPSTGGAPRSSLRVVASSSKVDPVEERAPVAPVTVTDVPVPADAFPPGPSLEPQPQVSTGTWKWRGYNIRYQYAGTSGPALVLVHGFGANSDHWRKNIPVLAMANRVYAIDLIGYGYSDKPNPREIGENFYTFETWGEQLNTFCAEVVKSEAFFICNSIGESVERHISNVEMLDAQLGIRLVGLQAAVMEPQKCKGIVLLDISLRMLHIKKQPWFGKPFIKSFQSLLRNTIVGKLFFNAVATPESVKNILCQCYHDTSAVTDELVQIILQPGLDPGAVDVFLEFICYSGGPLPEELLPLVKCPVLVAWGEKDPWEPVELGRAYASFDAVEDFVVLPDVGHCPQDEAPELVNPLVGSFVQRHISDGGFAKGSIDLGGLEVRQVTTFAKVWSTTQGGQDGVGATFFKPSPVPAGFSVLGHYAQPNNRPLFGHVLVGRDTSGTGALLAAPVDYTLVWSSPDGAGHFWLPTAPEGYKAVGAVVTATSDKPSPDEVRCVRADFTDACEAEESVLSSDKDGFSAATLRPAVRGIDARGVHAGTFLAQSSATSANASTLACLKNNSGSYTNSMPDLAQVNSLLAAYAPHVYLHPNEPYLPSSVTWFFENGALLYQKGSQAPTPVAADGTNLPQGGGNDGGYWLDLPVDNNQREKVKKGDLGSAKVYVQAKPMLGGTMTDLAVWIFYPFNGPARAKVGLLTIPLGKIGEHVGDWEHVTLRVSNFSGELLRMYFSQHSAGAWVEASQLEYLAGDGGGGNSRPVAYASLHGHALYPKAGLVLQGDARLGVGIRNDSARGSRLDTGGPGRCEVVSAEYLGVAEPAWVGFEREWGPREEYDIGREINRVARILPRSARERLTKLVEKVLVGEGPTGPKMHGNWRNDEREA</sequence>
<dbReference type="STRING" id="888268.A0A1E5VC51"/>
<dbReference type="PANTHER" id="PTHR48152">
    <property type="entry name" value="F1C9.34 PROTEIN"/>
    <property type="match status" value="1"/>
</dbReference>
<dbReference type="OrthoDB" id="188042at2759"/>
<dbReference type="InterPro" id="IPR029058">
    <property type="entry name" value="AB_hydrolase_fold"/>
</dbReference>
<dbReference type="InterPro" id="IPR000073">
    <property type="entry name" value="AB_hydrolase_1"/>
</dbReference>
<comment type="caution">
    <text evidence="2">The sequence shown here is derived from an EMBL/GenBank/DDBJ whole genome shotgun (WGS) entry which is preliminary data.</text>
</comment>
<feature type="domain" description="AB hydrolase-1" evidence="1">
    <location>
        <begin position="116"/>
        <end position="386"/>
    </location>
</feature>
<organism evidence="2 3">
    <name type="scientific">Dichanthelium oligosanthes</name>
    <dbReference type="NCBI Taxonomy" id="888268"/>
    <lineage>
        <taxon>Eukaryota</taxon>
        <taxon>Viridiplantae</taxon>
        <taxon>Streptophyta</taxon>
        <taxon>Embryophyta</taxon>
        <taxon>Tracheophyta</taxon>
        <taxon>Spermatophyta</taxon>
        <taxon>Magnoliopsida</taxon>
        <taxon>Liliopsida</taxon>
        <taxon>Poales</taxon>
        <taxon>Poaceae</taxon>
        <taxon>PACMAD clade</taxon>
        <taxon>Panicoideae</taxon>
        <taxon>Panicodae</taxon>
        <taxon>Paniceae</taxon>
        <taxon>Dichantheliinae</taxon>
        <taxon>Dichanthelium</taxon>
    </lineage>
</organism>
<keyword evidence="3" id="KW-1185">Reference proteome</keyword>
<dbReference type="PANTHER" id="PTHR48152:SF3">
    <property type="entry name" value="DUF946 FAMILY PROTEIN (DUF946)"/>
    <property type="match status" value="1"/>
</dbReference>
<accession>A0A1E5VC51</accession>
<gene>
    <name evidence="2" type="ORF">BAE44_0016247</name>
</gene>
<dbReference type="AlphaFoldDB" id="A0A1E5VC51"/>